<evidence type="ECO:0000313" key="3">
    <source>
        <dbReference type="Proteomes" id="UP000521872"/>
    </source>
</evidence>
<dbReference type="PANTHER" id="PTHR35180:SF4">
    <property type="entry name" value="PROTEIN CBG06219"/>
    <property type="match status" value="1"/>
</dbReference>
<dbReference type="PANTHER" id="PTHR35180">
    <property type="entry name" value="PROTEIN CBG06219"/>
    <property type="match status" value="1"/>
</dbReference>
<protein>
    <submittedName>
        <fullName evidence="2">Uncharacterized protein</fullName>
    </submittedName>
</protein>
<feature type="chain" id="PRO_5034152476" evidence="1">
    <location>
        <begin position="20"/>
        <end position="108"/>
    </location>
</feature>
<evidence type="ECO:0000256" key="1">
    <source>
        <dbReference type="SAM" id="SignalP"/>
    </source>
</evidence>
<name>A0A8H4VTF8_9AGAR</name>
<dbReference type="EMBL" id="JAACJL010000016">
    <property type="protein sequence ID" value="KAF4619695.1"/>
    <property type="molecule type" value="Genomic_DNA"/>
</dbReference>
<gene>
    <name evidence="2" type="ORF">D9613_004848</name>
</gene>
<comment type="caution">
    <text evidence="2">The sequence shown here is derived from an EMBL/GenBank/DDBJ whole genome shotgun (WGS) entry which is preliminary data.</text>
</comment>
<accession>A0A8H4VTF8</accession>
<proteinExistence type="predicted"/>
<feature type="signal peptide" evidence="1">
    <location>
        <begin position="1"/>
        <end position="19"/>
    </location>
</feature>
<evidence type="ECO:0000313" key="2">
    <source>
        <dbReference type="EMBL" id="KAF4619695.1"/>
    </source>
</evidence>
<keyword evidence="3" id="KW-1185">Reference proteome</keyword>
<dbReference type="AlphaFoldDB" id="A0A8H4VTF8"/>
<organism evidence="2 3">
    <name type="scientific">Agrocybe pediades</name>
    <dbReference type="NCBI Taxonomy" id="84607"/>
    <lineage>
        <taxon>Eukaryota</taxon>
        <taxon>Fungi</taxon>
        <taxon>Dikarya</taxon>
        <taxon>Basidiomycota</taxon>
        <taxon>Agaricomycotina</taxon>
        <taxon>Agaricomycetes</taxon>
        <taxon>Agaricomycetidae</taxon>
        <taxon>Agaricales</taxon>
        <taxon>Agaricineae</taxon>
        <taxon>Strophariaceae</taxon>
        <taxon>Agrocybe</taxon>
    </lineage>
</organism>
<reference evidence="2 3" key="1">
    <citation type="submission" date="2019-12" db="EMBL/GenBank/DDBJ databases">
        <authorList>
            <person name="Floudas D."/>
            <person name="Bentzer J."/>
            <person name="Ahren D."/>
            <person name="Johansson T."/>
            <person name="Persson P."/>
            <person name="Tunlid A."/>
        </authorList>
    </citation>
    <scope>NUCLEOTIDE SEQUENCE [LARGE SCALE GENOMIC DNA]</scope>
    <source>
        <strain evidence="2 3">CBS 102.39</strain>
    </source>
</reference>
<keyword evidence="1" id="KW-0732">Signal</keyword>
<dbReference type="Proteomes" id="UP000521872">
    <property type="component" value="Unassembled WGS sequence"/>
</dbReference>
<sequence>MQFNLVALAIFAAAGVAMARPYDNAEAYATITSEEAATLEYLLANRPEGHQVGEDGLAPRLGRCFWNGTAPFCAGAGSCPSGYIKQTQTKCGDGACCVTGYKSLCCRK</sequence>